<accession>A0A834X712</accession>
<feature type="domain" description="CCHC-type" evidence="2">
    <location>
        <begin position="197"/>
        <end position="212"/>
    </location>
</feature>
<dbReference type="PROSITE" id="PS50158">
    <property type="entry name" value="ZF_CCHC"/>
    <property type="match status" value="1"/>
</dbReference>
<keyword evidence="1" id="KW-0479">Metal-binding</keyword>
<dbReference type="Proteomes" id="UP000634136">
    <property type="component" value="Unassembled WGS sequence"/>
</dbReference>
<keyword evidence="1" id="KW-0863">Zinc-finger</keyword>
<dbReference type="GO" id="GO:0004523">
    <property type="term" value="F:RNA-DNA hybrid ribonuclease activity"/>
    <property type="evidence" value="ECO:0007669"/>
    <property type="project" value="InterPro"/>
</dbReference>
<dbReference type="EMBL" id="JAAIUW010000003">
    <property type="protein sequence ID" value="KAF7839223.1"/>
    <property type="molecule type" value="Genomic_DNA"/>
</dbReference>
<evidence type="ECO:0000313" key="4">
    <source>
        <dbReference type="Proteomes" id="UP000634136"/>
    </source>
</evidence>
<evidence type="ECO:0000313" key="3">
    <source>
        <dbReference type="EMBL" id="KAF7839223.1"/>
    </source>
</evidence>
<reference evidence="3" key="1">
    <citation type="submission" date="2020-09" db="EMBL/GenBank/DDBJ databases">
        <title>Genome-Enabled Discovery of Anthraquinone Biosynthesis in Senna tora.</title>
        <authorList>
            <person name="Kang S.-H."/>
            <person name="Pandey R.P."/>
            <person name="Lee C.-M."/>
            <person name="Sim J.-S."/>
            <person name="Jeong J.-T."/>
            <person name="Choi B.-S."/>
            <person name="Jung M."/>
            <person name="Ginzburg D."/>
            <person name="Zhao K."/>
            <person name="Won S.Y."/>
            <person name="Oh T.-J."/>
            <person name="Yu Y."/>
            <person name="Kim N.-H."/>
            <person name="Lee O.R."/>
            <person name="Lee T.-H."/>
            <person name="Bashyal P."/>
            <person name="Kim T.-S."/>
            <person name="Lee W.-H."/>
            <person name="Kawkins C."/>
            <person name="Kim C.-K."/>
            <person name="Kim J.S."/>
            <person name="Ahn B.O."/>
            <person name="Rhee S.Y."/>
            <person name="Sohng J.K."/>
        </authorList>
    </citation>
    <scope>NUCLEOTIDE SEQUENCE</scope>
    <source>
        <tissue evidence="3">Leaf</tissue>
    </source>
</reference>
<sequence>MVNIKDEEFLVVYEEDEVIDDKKNDVFTLAGKLISTRTVNKGAMENAFRNIWNQPTGFKMEEMDQNMFLFHFKNERDMERVLEGEAWIFRNRWLILARWRRGMDDTEEEFTRVKLWMQLWGAPLHCRTEKMAKKLCSLMGDVLEVGFYEDQAGGTFFMKGLINFSVKNAIQKGANLGNKKDGVFWVDFRYEKIPRCCFSCGMFGHDKGECESMKEAEEKGETFTPKDLGPWVKALGGGRKMTWAGEDKSKNEGVTKSEGHKVGLVRRNDTESLLEKLASMTMKDIDMQNGKVGVDENASVMVEEDSQMDGVIVGSGENDMYGKVEMGSHVGQGVVDDGGKPPMLNQKVKMILKGVKGTKGGVLTWKRVAREKENVVPVTEIKKRLFNDLTNGNNGMEIDDVIMLFGKERNSRRFKNEATNLSGVWLKSTATWEEMSRCGNLGTDVEKREGRIKWVKPASHCFKLNYDAAVRAGVGGAIGGVIRDSEGVVVAAYAVPVKNMLDIHRLEALAIYKGVEVARGLGIQHLLKCKWESSFFAELVMF</sequence>
<dbReference type="InterPro" id="IPR001878">
    <property type="entry name" value="Znf_CCHC"/>
</dbReference>
<dbReference type="AlphaFoldDB" id="A0A834X712"/>
<dbReference type="Pfam" id="PF14111">
    <property type="entry name" value="DUF4283"/>
    <property type="match status" value="1"/>
</dbReference>
<dbReference type="GO" id="GO:0008270">
    <property type="term" value="F:zinc ion binding"/>
    <property type="evidence" value="ECO:0007669"/>
    <property type="project" value="UniProtKB-KW"/>
</dbReference>
<keyword evidence="1" id="KW-0862">Zinc</keyword>
<dbReference type="Pfam" id="PF13456">
    <property type="entry name" value="RVT_3"/>
    <property type="match status" value="1"/>
</dbReference>
<protein>
    <submittedName>
        <fullName evidence="3">Cysteine desulfurase mitochondrial-like</fullName>
    </submittedName>
</protein>
<dbReference type="GO" id="GO:0003676">
    <property type="term" value="F:nucleic acid binding"/>
    <property type="evidence" value="ECO:0007669"/>
    <property type="project" value="InterPro"/>
</dbReference>
<dbReference type="OrthoDB" id="1737333at2759"/>
<dbReference type="InterPro" id="IPR002156">
    <property type="entry name" value="RNaseH_domain"/>
</dbReference>
<dbReference type="PANTHER" id="PTHR31286">
    <property type="entry name" value="GLYCINE-RICH CELL WALL STRUCTURAL PROTEIN 1.8-LIKE"/>
    <property type="match status" value="1"/>
</dbReference>
<dbReference type="Pfam" id="PF14392">
    <property type="entry name" value="zf-CCHC_4"/>
    <property type="match status" value="1"/>
</dbReference>
<gene>
    <name evidence="3" type="ORF">G2W53_007705</name>
</gene>
<dbReference type="InterPro" id="IPR025836">
    <property type="entry name" value="Zn_knuckle_CX2CX4HX4C"/>
</dbReference>
<organism evidence="3 4">
    <name type="scientific">Senna tora</name>
    <dbReference type="NCBI Taxonomy" id="362788"/>
    <lineage>
        <taxon>Eukaryota</taxon>
        <taxon>Viridiplantae</taxon>
        <taxon>Streptophyta</taxon>
        <taxon>Embryophyta</taxon>
        <taxon>Tracheophyta</taxon>
        <taxon>Spermatophyta</taxon>
        <taxon>Magnoliopsida</taxon>
        <taxon>eudicotyledons</taxon>
        <taxon>Gunneridae</taxon>
        <taxon>Pentapetalae</taxon>
        <taxon>rosids</taxon>
        <taxon>fabids</taxon>
        <taxon>Fabales</taxon>
        <taxon>Fabaceae</taxon>
        <taxon>Caesalpinioideae</taxon>
        <taxon>Cassia clade</taxon>
        <taxon>Senna</taxon>
    </lineage>
</organism>
<dbReference type="InterPro" id="IPR040256">
    <property type="entry name" value="At4g02000-like"/>
</dbReference>
<comment type="caution">
    <text evidence="3">The sequence shown here is derived from an EMBL/GenBank/DDBJ whole genome shotgun (WGS) entry which is preliminary data.</text>
</comment>
<evidence type="ECO:0000256" key="1">
    <source>
        <dbReference type="PROSITE-ProRule" id="PRU00047"/>
    </source>
</evidence>
<evidence type="ECO:0000259" key="2">
    <source>
        <dbReference type="PROSITE" id="PS50158"/>
    </source>
</evidence>
<proteinExistence type="predicted"/>
<keyword evidence="4" id="KW-1185">Reference proteome</keyword>
<dbReference type="InterPro" id="IPR025558">
    <property type="entry name" value="DUF4283"/>
</dbReference>
<dbReference type="PANTHER" id="PTHR31286:SF167">
    <property type="entry name" value="OS09G0268800 PROTEIN"/>
    <property type="match status" value="1"/>
</dbReference>
<name>A0A834X712_9FABA</name>